<dbReference type="EMBL" id="AAQR03135409">
    <property type="status" value="NOT_ANNOTATED_CDS"/>
    <property type="molecule type" value="Genomic_DNA"/>
</dbReference>
<dbReference type="GO" id="GO:0042802">
    <property type="term" value="F:identical protein binding"/>
    <property type="evidence" value="ECO:0007669"/>
    <property type="project" value="Ensembl"/>
</dbReference>
<dbReference type="GO" id="GO:0005874">
    <property type="term" value="C:microtubule"/>
    <property type="evidence" value="ECO:0007669"/>
    <property type="project" value="TreeGrafter"/>
</dbReference>
<dbReference type="GO" id="GO:0001764">
    <property type="term" value="P:neuron migration"/>
    <property type="evidence" value="ECO:0007669"/>
    <property type="project" value="Ensembl"/>
</dbReference>
<dbReference type="EMBL" id="AAQR03135410">
    <property type="status" value="NOT_ANNOTATED_CDS"/>
    <property type="molecule type" value="Genomic_DNA"/>
</dbReference>
<dbReference type="EMBL" id="AAQR03135407">
    <property type="status" value="NOT_ANNOTATED_CDS"/>
    <property type="molecule type" value="Genomic_DNA"/>
</dbReference>
<dbReference type="GO" id="GO:0098793">
    <property type="term" value="C:presynapse"/>
    <property type="evidence" value="ECO:0007669"/>
    <property type="project" value="Ensembl"/>
</dbReference>
<reference evidence="3" key="2">
    <citation type="submission" date="2025-08" db="UniProtKB">
        <authorList>
            <consortium name="Ensembl"/>
        </authorList>
    </citation>
    <scope>IDENTIFICATION</scope>
</reference>
<feature type="region of interest" description="Disordered" evidence="2">
    <location>
        <begin position="1"/>
        <end position="63"/>
    </location>
</feature>
<accession>H0X056</accession>
<dbReference type="GO" id="GO:0005829">
    <property type="term" value="C:cytosol"/>
    <property type="evidence" value="ECO:0007669"/>
    <property type="project" value="Ensembl"/>
</dbReference>
<dbReference type="EMBL" id="AAQR03135414">
    <property type="status" value="NOT_ANNOTATED_CDS"/>
    <property type="molecule type" value="Genomic_DNA"/>
</dbReference>
<dbReference type="GO" id="GO:0097546">
    <property type="term" value="C:ciliary base"/>
    <property type="evidence" value="ECO:0007669"/>
    <property type="project" value="Ensembl"/>
</dbReference>
<dbReference type="GO" id="GO:0098978">
    <property type="term" value="C:glutamatergic synapse"/>
    <property type="evidence" value="ECO:0007669"/>
    <property type="project" value="Ensembl"/>
</dbReference>
<dbReference type="GO" id="GO:0014069">
    <property type="term" value="C:postsynaptic density"/>
    <property type="evidence" value="ECO:0007669"/>
    <property type="project" value="Ensembl"/>
</dbReference>
<reference evidence="4" key="1">
    <citation type="submission" date="2011-03" db="EMBL/GenBank/DDBJ databases">
        <title>Version 3 of the genome sequence of Otolemur garnettii (Bushbaby).</title>
        <authorList>
            <consortium name="The Broad Institute Genome Sequencing Platform"/>
            <person name="Di Palma F."/>
            <person name="Johnson J."/>
            <person name="Lander E.S."/>
            <person name="Lindblad-Toh K."/>
            <person name="Jaffe D.B."/>
            <person name="Gnerre S."/>
            <person name="MacCallum I."/>
            <person name="Przybylski D."/>
            <person name="Ribeiro F.J."/>
            <person name="Burton J.N."/>
            <person name="Walker B.J."/>
            <person name="Sharpe T."/>
            <person name="Hall G."/>
        </authorList>
    </citation>
    <scope>NUCLEOTIDE SEQUENCE [LARGE SCALE GENOMIC DNA]</scope>
</reference>
<protein>
    <submittedName>
        <fullName evidence="3">DISC1 scaffold protein</fullName>
    </submittedName>
</protein>
<dbReference type="GO" id="GO:0002052">
    <property type="term" value="P:positive regulation of neuroblast proliferation"/>
    <property type="evidence" value="ECO:0007669"/>
    <property type="project" value="Ensembl"/>
</dbReference>
<evidence type="ECO:0000256" key="1">
    <source>
        <dbReference type="SAM" id="Coils"/>
    </source>
</evidence>
<dbReference type="STRING" id="30611.ENSOGAP00000008275"/>
<keyword evidence="1" id="KW-0175">Coiled coil</keyword>
<dbReference type="FunCoup" id="H0X056">
    <property type="interactions" value="734"/>
</dbReference>
<reference evidence="3" key="3">
    <citation type="submission" date="2025-09" db="UniProtKB">
        <authorList>
            <consortium name="Ensembl"/>
        </authorList>
    </citation>
    <scope>IDENTIFICATION</scope>
</reference>
<dbReference type="GO" id="GO:0005813">
    <property type="term" value="C:centrosome"/>
    <property type="evidence" value="ECO:0007669"/>
    <property type="project" value="Ensembl"/>
</dbReference>
<dbReference type="GO" id="GO:0098982">
    <property type="term" value="C:GABA-ergic synapse"/>
    <property type="evidence" value="ECO:0007669"/>
    <property type="project" value="Ensembl"/>
</dbReference>
<dbReference type="EMBL" id="AAQR03135415">
    <property type="status" value="NOT_ANNOTATED_CDS"/>
    <property type="molecule type" value="Genomic_DNA"/>
</dbReference>
<name>H0X056_OTOGA</name>
<evidence type="ECO:0000313" key="3">
    <source>
        <dbReference type="Ensembl" id="ENSOGAP00000008275.2"/>
    </source>
</evidence>
<organism evidence="3 4">
    <name type="scientific">Otolemur garnettii</name>
    <name type="common">Small-eared galago</name>
    <name type="synonym">Garnett's greater bushbaby</name>
    <dbReference type="NCBI Taxonomy" id="30611"/>
    <lineage>
        <taxon>Eukaryota</taxon>
        <taxon>Metazoa</taxon>
        <taxon>Chordata</taxon>
        <taxon>Craniata</taxon>
        <taxon>Vertebrata</taxon>
        <taxon>Euteleostomi</taxon>
        <taxon>Mammalia</taxon>
        <taxon>Eutheria</taxon>
        <taxon>Euarchontoglires</taxon>
        <taxon>Primates</taxon>
        <taxon>Strepsirrhini</taxon>
        <taxon>Lorisiformes</taxon>
        <taxon>Galagidae</taxon>
        <taxon>Otolemur</taxon>
    </lineage>
</organism>
<dbReference type="GeneTree" id="ENSGT00390000006176"/>
<dbReference type="EMBL" id="AAQR03135413">
    <property type="status" value="NOT_ANNOTATED_CDS"/>
    <property type="molecule type" value="Genomic_DNA"/>
</dbReference>
<dbReference type="OMA" id="WTGKEEM"/>
<dbReference type="InterPro" id="IPR026081">
    <property type="entry name" value="DISC1"/>
</dbReference>
<dbReference type="InParanoid" id="H0X056"/>
<dbReference type="EMBL" id="AAQR03135412">
    <property type="status" value="NOT_ANNOTATED_CDS"/>
    <property type="molecule type" value="Genomic_DNA"/>
</dbReference>
<dbReference type="GO" id="GO:0045111">
    <property type="term" value="C:intermediate filament cytoskeleton"/>
    <property type="evidence" value="ECO:0007669"/>
    <property type="project" value="Ensembl"/>
</dbReference>
<dbReference type="PANTHER" id="PTHR14332">
    <property type="entry name" value="DISRUPTED IN SCHIZOPHRENIA 1 PROTEIN"/>
    <property type="match status" value="1"/>
</dbReference>
<dbReference type="AlphaFoldDB" id="H0X056"/>
<proteinExistence type="predicted"/>
<dbReference type="HOGENOM" id="CLU_016380_1_0_1"/>
<feature type="compositionally biased region" description="Polar residues" evidence="2">
    <location>
        <begin position="230"/>
        <end position="240"/>
    </location>
</feature>
<dbReference type="EMBL" id="AAQR03135408">
    <property type="status" value="NOT_ANNOTATED_CDS"/>
    <property type="molecule type" value="Genomic_DNA"/>
</dbReference>
<feature type="coiled-coil region" evidence="1">
    <location>
        <begin position="448"/>
        <end position="489"/>
    </location>
</feature>
<feature type="coiled-coil region" evidence="1">
    <location>
        <begin position="597"/>
        <end position="652"/>
    </location>
</feature>
<dbReference type="PANTHER" id="PTHR14332:SF3">
    <property type="entry name" value="DISRUPTED IN SCHIZOPHRENIA 1 PROTEIN"/>
    <property type="match status" value="1"/>
</dbReference>
<dbReference type="GO" id="GO:0000226">
    <property type="term" value="P:microtubule cytoskeleton organization"/>
    <property type="evidence" value="ECO:0007669"/>
    <property type="project" value="Ensembl"/>
</dbReference>
<sequence length="674" mass="73540">SFSSGSPDCIPPAVSSRRRLARRPGYMRSSAGPRIRFPSPDVGMPSRVPAGVRGEESHHSQSRVGRCGLGLGGRCTGLLLRSTVAPAVTSVGHPGLALTSVRGTSAGFGTQLRGGTRLPSGLTRPCGPGDAGCQQEFSSMDSCEAPDAGRDAACGEGVMGAPATGSLALTELSSNSCGLGRGPLFPSAPPGSHEAFTSSFSFIRLSLGSAEERGEAEGCPPPREAEHPRQSPQDMGTKTTGLDGPRQDPARVFLPFHLSTASGSADSAWDAASSPRPECEVLSSLVVDTESLCTLDPPLASHAPDEGSGWGDACLQHALLRTWDPVLRGCLLSNHRQLKIISWRLKLLRGREDAWECGDHRRWFPAEMLKQRLEDLEQEKSSLHFQLPSRQPPLNSFLGHLAAQVQAALHHRATQQASSDASQAPLRTEPWPLEPTAQDSLHVSITRREWLLQEKQQLQKEIEALQARMSVLEAKDQQLRREIDEQEWQAQWRDCGLNALMGQLSLGQLQEVSQALQDTLASASQIPFCAEPPETIRSLQERIQSLNVSLKEITTKVCLSERLCSTLRKKVNDIDTQLPALLEAKMLAISGNHFCTAKDLTEEIRSLTLEREGLEGLLNKLLVLSSRNGKKLGSVKEDYNRLRRELEHQETAYEPAYFERTLQSSFTIPQSYCI</sequence>
<dbReference type="eggNOG" id="ENOG502S3S3">
    <property type="taxonomic scope" value="Eukaryota"/>
</dbReference>
<dbReference type="GO" id="GO:0030177">
    <property type="term" value="P:positive regulation of Wnt signaling pathway"/>
    <property type="evidence" value="ECO:0007669"/>
    <property type="project" value="Ensembl"/>
</dbReference>
<dbReference type="Proteomes" id="UP000005225">
    <property type="component" value="Unassembled WGS sequence"/>
</dbReference>
<evidence type="ECO:0000256" key="2">
    <source>
        <dbReference type="SAM" id="MobiDB-lite"/>
    </source>
</evidence>
<dbReference type="GO" id="GO:1905515">
    <property type="term" value="P:non-motile cilium assembly"/>
    <property type="evidence" value="ECO:0007669"/>
    <property type="project" value="Ensembl"/>
</dbReference>
<evidence type="ECO:0000313" key="4">
    <source>
        <dbReference type="Proteomes" id="UP000005225"/>
    </source>
</evidence>
<dbReference type="Ensembl" id="ENSOGAT00000009242.2">
    <property type="protein sequence ID" value="ENSOGAP00000008275.2"/>
    <property type="gene ID" value="ENSOGAG00000009237.2"/>
</dbReference>
<keyword evidence="4" id="KW-1185">Reference proteome</keyword>
<dbReference type="EMBL" id="AAQR03135411">
    <property type="status" value="NOT_ANNOTATED_CDS"/>
    <property type="molecule type" value="Genomic_DNA"/>
</dbReference>
<dbReference type="EMBL" id="AAQR03135416">
    <property type="status" value="NOT_ANNOTATED_CDS"/>
    <property type="molecule type" value="Genomic_DNA"/>
</dbReference>
<dbReference type="GO" id="GO:0005739">
    <property type="term" value="C:mitochondrion"/>
    <property type="evidence" value="ECO:0007669"/>
    <property type="project" value="Ensembl"/>
</dbReference>
<feature type="region of interest" description="Disordered" evidence="2">
    <location>
        <begin position="211"/>
        <end position="249"/>
    </location>
</feature>